<organism evidence="1 2">
    <name type="scientific">Streblomastix strix</name>
    <dbReference type="NCBI Taxonomy" id="222440"/>
    <lineage>
        <taxon>Eukaryota</taxon>
        <taxon>Metamonada</taxon>
        <taxon>Preaxostyla</taxon>
        <taxon>Oxymonadida</taxon>
        <taxon>Streblomastigidae</taxon>
        <taxon>Streblomastix</taxon>
    </lineage>
</organism>
<sequence length="126" mass="14429">MVDNYLQRQLKLSVRIISSLPGLSIGERKDIYTAVGRTNYYGQFIPQVVTDDCQQSNTYWFANRITMSSNQYVQLVGGQDLYDGLNENSANQFVNLASAIKQIDLEEQLYNQQEVMDSLTYVSNRI</sequence>
<dbReference type="EMBL" id="SNRW01003909">
    <property type="protein sequence ID" value="KAA6388625.1"/>
    <property type="molecule type" value="Genomic_DNA"/>
</dbReference>
<evidence type="ECO:0000313" key="1">
    <source>
        <dbReference type="EMBL" id="KAA6388625.1"/>
    </source>
</evidence>
<evidence type="ECO:0000313" key="2">
    <source>
        <dbReference type="Proteomes" id="UP000324800"/>
    </source>
</evidence>
<gene>
    <name evidence="1" type="ORF">EZS28_015849</name>
</gene>
<reference evidence="1 2" key="1">
    <citation type="submission" date="2019-03" db="EMBL/GenBank/DDBJ databases">
        <title>Single cell metagenomics reveals metabolic interactions within the superorganism composed of flagellate Streblomastix strix and complex community of Bacteroidetes bacteria on its surface.</title>
        <authorList>
            <person name="Treitli S.C."/>
            <person name="Kolisko M."/>
            <person name="Husnik F."/>
            <person name="Keeling P."/>
            <person name="Hampl V."/>
        </authorList>
    </citation>
    <scope>NUCLEOTIDE SEQUENCE [LARGE SCALE GENOMIC DNA]</scope>
    <source>
        <strain evidence="1">ST1C</strain>
    </source>
</reference>
<dbReference type="Proteomes" id="UP000324800">
    <property type="component" value="Unassembled WGS sequence"/>
</dbReference>
<comment type="caution">
    <text evidence="1">The sequence shown here is derived from an EMBL/GenBank/DDBJ whole genome shotgun (WGS) entry which is preliminary data.</text>
</comment>
<protein>
    <submittedName>
        <fullName evidence="1">Uncharacterized protein</fullName>
    </submittedName>
</protein>
<proteinExistence type="predicted"/>
<accession>A0A5J4W196</accession>
<dbReference type="AlphaFoldDB" id="A0A5J4W196"/>
<name>A0A5J4W196_9EUKA</name>